<dbReference type="AlphaFoldDB" id="A0A835R9R6"/>
<evidence type="ECO:0000313" key="3">
    <source>
        <dbReference type="Proteomes" id="UP000639772"/>
    </source>
</evidence>
<accession>A0A835R9R6</accession>
<dbReference type="InterPro" id="IPR032867">
    <property type="entry name" value="DYW_dom"/>
</dbReference>
<feature type="domain" description="DYW" evidence="1">
    <location>
        <begin position="4"/>
        <end position="96"/>
    </location>
</feature>
<evidence type="ECO:0000259" key="1">
    <source>
        <dbReference type="Pfam" id="PF14432"/>
    </source>
</evidence>
<gene>
    <name evidence="2" type="ORF">HPP92_010606</name>
</gene>
<dbReference type="Proteomes" id="UP000639772">
    <property type="component" value="Unassembled WGS sequence"/>
</dbReference>
<proteinExistence type="predicted"/>
<comment type="caution">
    <text evidence="2">The sequence shown here is derived from an EMBL/GenBank/DDBJ whole genome shotgun (WGS) entry which is preliminary data.</text>
</comment>
<dbReference type="EMBL" id="JADCNM010000005">
    <property type="protein sequence ID" value="KAG0482522.1"/>
    <property type="molecule type" value="Genomic_DNA"/>
</dbReference>
<evidence type="ECO:0000313" key="2">
    <source>
        <dbReference type="EMBL" id="KAG0482522.1"/>
    </source>
</evidence>
<dbReference type="Pfam" id="PF14432">
    <property type="entry name" value="DYW_deaminase"/>
    <property type="match status" value="1"/>
</dbReference>
<reference evidence="2 3" key="1">
    <citation type="journal article" date="2020" name="Nat. Food">
        <title>A phased Vanilla planifolia genome enables genetic improvement of flavour and production.</title>
        <authorList>
            <person name="Hasing T."/>
            <person name="Tang H."/>
            <person name="Brym M."/>
            <person name="Khazi F."/>
            <person name="Huang T."/>
            <person name="Chambers A.H."/>
        </authorList>
    </citation>
    <scope>NUCLEOTIDE SEQUENCE [LARGE SCALE GENOMIC DNA]</scope>
    <source>
        <tissue evidence="2">Leaf</tissue>
    </source>
</reference>
<sequence length="96" mass="10942">MKGGYVSNTGQVLFDLSEEDRVQAVQWHSEKLAVAFGLMSMDVGCSIRIVKSLRICEDCHSAMKAISGVFEKEIVVRDRSRFHTFREGKCSCMDYW</sequence>
<protein>
    <recommendedName>
        <fullName evidence="1">DYW domain-containing protein</fullName>
    </recommendedName>
</protein>
<organism evidence="2 3">
    <name type="scientific">Vanilla planifolia</name>
    <name type="common">Vanilla</name>
    <dbReference type="NCBI Taxonomy" id="51239"/>
    <lineage>
        <taxon>Eukaryota</taxon>
        <taxon>Viridiplantae</taxon>
        <taxon>Streptophyta</taxon>
        <taxon>Embryophyta</taxon>
        <taxon>Tracheophyta</taxon>
        <taxon>Spermatophyta</taxon>
        <taxon>Magnoliopsida</taxon>
        <taxon>Liliopsida</taxon>
        <taxon>Asparagales</taxon>
        <taxon>Orchidaceae</taxon>
        <taxon>Vanilloideae</taxon>
        <taxon>Vanilleae</taxon>
        <taxon>Vanilla</taxon>
    </lineage>
</organism>
<name>A0A835R9R6_VANPL</name>
<dbReference type="OrthoDB" id="330671at2759"/>
<dbReference type="GO" id="GO:0008270">
    <property type="term" value="F:zinc ion binding"/>
    <property type="evidence" value="ECO:0007669"/>
    <property type="project" value="InterPro"/>
</dbReference>